<dbReference type="Pfam" id="PF07978">
    <property type="entry name" value="NIPSNAP"/>
    <property type="match status" value="1"/>
</dbReference>
<feature type="chain" id="PRO_5023858879" evidence="1">
    <location>
        <begin position="24"/>
        <end position="259"/>
    </location>
</feature>
<accession>A0A5J5IED8</accession>
<dbReference type="Proteomes" id="UP000326903">
    <property type="component" value="Unassembled WGS sequence"/>
</dbReference>
<proteinExistence type="predicted"/>
<dbReference type="SUPFAM" id="SSF54909">
    <property type="entry name" value="Dimeric alpha+beta barrel"/>
    <property type="match status" value="1"/>
</dbReference>
<evidence type="ECO:0000313" key="4">
    <source>
        <dbReference type="Proteomes" id="UP000326903"/>
    </source>
</evidence>
<comment type="caution">
    <text evidence="3">The sequence shown here is derived from an EMBL/GenBank/DDBJ whole genome shotgun (WGS) entry which is preliminary data.</text>
</comment>
<feature type="domain" description="NIPSNAP" evidence="2">
    <location>
        <begin position="153"/>
        <end position="257"/>
    </location>
</feature>
<feature type="signal peptide" evidence="1">
    <location>
        <begin position="1"/>
        <end position="23"/>
    </location>
</feature>
<dbReference type="Gene3D" id="3.30.70.100">
    <property type="match status" value="2"/>
</dbReference>
<reference evidence="3 4" key="1">
    <citation type="submission" date="2019-09" db="EMBL/GenBank/DDBJ databases">
        <title>Draft genome sequence of Ginsengibacter sp. BR5-29.</title>
        <authorList>
            <person name="Im W.-T."/>
        </authorList>
    </citation>
    <scope>NUCLEOTIDE SEQUENCE [LARGE SCALE GENOMIC DNA]</scope>
    <source>
        <strain evidence="3 4">BR5-29</strain>
    </source>
</reference>
<evidence type="ECO:0000313" key="3">
    <source>
        <dbReference type="EMBL" id="KAA9038076.1"/>
    </source>
</evidence>
<dbReference type="InterPro" id="IPR011008">
    <property type="entry name" value="Dimeric_a/b-barrel"/>
</dbReference>
<sequence length="259" mass="29743">MYTKIKMGFIIASLMTISSSLFAKGGRNFYQMKIYHLKNNEQVNSVDEYLQNVYLPALHRLNIKNIGVFKPIANDTAAVKYIYVLIPFKSDEEWVKLDKNIVKDKVYDEAAKGFLAAPSDKAPYERMESILLEAFESQQQLLLPATKNAERVFELRSYESPTENLSAKKIGMFNKDEINIFNRLGFNPVFYGRVLSGSRMPNLMYMPIFKSVEDRNAQWKVFGADAKWKEISADPVNENKVSVSHIDSILMHSTSYSDY</sequence>
<keyword evidence="1" id="KW-0732">Signal</keyword>
<organism evidence="3 4">
    <name type="scientific">Ginsengibacter hankyongi</name>
    <dbReference type="NCBI Taxonomy" id="2607284"/>
    <lineage>
        <taxon>Bacteria</taxon>
        <taxon>Pseudomonadati</taxon>
        <taxon>Bacteroidota</taxon>
        <taxon>Chitinophagia</taxon>
        <taxon>Chitinophagales</taxon>
        <taxon>Chitinophagaceae</taxon>
        <taxon>Ginsengibacter</taxon>
    </lineage>
</organism>
<evidence type="ECO:0000259" key="2">
    <source>
        <dbReference type="Pfam" id="PF07978"/>
    </source>
</evidence>
<protein>
    <submittedName>
        <fullName evidence="3">NIPSNAP family containing protein</fullName>
    </submittedName>
</protein>
<keyword evidence="4" id="KW-1185">Reference proteome</keyword>
<dbReference type="RefSeq" id="WP_150415636.1">
    <property type="nucleotide sequence ID" value="NZ_VYQF01000004.1"/>
</dbReference>
<evidence type="ECO:0000256" key="1">
    <source>
        <dbReference type="SAM" id="SignalP"/>
    </source>
</evidence>
<name>A0A5J5IED8_9BACT</name>
<dbReference type="AlphaFoldDB" id="A0A5J5IED8"/>
<dbReference type="EMBL" id="VYQF01000004">
    <property type="protein sequence ID" value="KAA9038076.1"/>
    <property type="molecule type" value="Genomic_DNA"/>
</dbReference>
<dbReference type="InterPro" id="IPR012577">
    <property type="entry name" value="NIPSNAP"/>
</dbReference>
<gene>
    <name evidence="3" type="ORF">FW778_15070</name>
</gene>